<evidence type="ECO:0000256" key="1">
    <source>
        <dbReference type="SAM" id="MobiDB-lite"/>
    </source>
</evidence>
<protein>
    <submittedName>
        <fullName evidence="2">Uncharacterized protein</fullName>
    </submittedName>
</protein>
<accession>A0A921ZAL7</accession>
<evidence type="ECO:0000313" key="3">
    <source>
        <dbReference type="Proteomes" id="UP000791440"/>
    </source>
</evidence>
<dbReference type="EMBL" id="JH668455">
    <property type="protein sequence ID" value="KAG6454015.1"/>
    <property type="molecule type" value="Genomic_DNA"/>
</dbReference>
<gene>
    <name evidence="2" type="ORF">O3G_MSEX008447</name>
</gene>
<comment type="caution">
    <text evidence="2">The sequence shown here is derived from an EMBL/GenBank/DDBJ whole genome shotgun (WGS) entry which is preliminary data.</text>
</comment>
<evidence type="ECO:0000313" key="2">
    <source>
        <dbReference type="EMBL" id="KAG6454015.1"/>
    </source>
</evidence>
<reference evidence="2" key="1">
    <citation type="journal article" date="2016" name="Insect Biochem. Mol. Biol.">
        <title>Multifaceted biological insights from a draft genome sequence of the tobacco hornworm moth, Manduca sexta.</title>
        <authorList>
            <person name="Kanost M.R."/>
            <person name="Arrese E.L."/>
            <person name="Cao X."/>
            <person name="Chen Y.R."/>
            <person name="Chellapilla S."/>
            <person name="Goldsmith M.R."/>
            <person name="Grosse-Wilde E."/>
            <person name="Heckel D.G."/>
            <person name="Herndon N."/>
            <person name="Jiang H."/>
            <person name="Papanicolaou A."/>
            <person name="Qu J."/>
            <person name="Soulages J.L."/>
            <person name="Vogel H."/>
            <person name="Walters J."/>
            <person name="Waterhouse R.M."/>
            <person name="Ahn S.J."/>
            <person name="Almeida F.C."/>
            <person name="An C."/>
            <person name="Aqrawi P."/>
            <person name="Bretschneider A."/>
            <person name="Bryant W.B."/>
            <person name="Bucks S."/>
            <person name="Chao H."/>
            <person name="Chevignon G."/>
            <person name="Christen J.M."/>
            <person name="Clarke D.F."/>
            <person name="Dittmer N.T."/>
            <person name="Ferguson L.C.F."/>
            <person name="Garavelou S."/>
            <person name="Gordon K.H.J."/>
            <person name="Gunaratna R.T."/>
            <person name="Han Y."/>
            <person name="Hauser F."/>
            <person name="He Y."/>
            <person name="Heidel-Fischer H."/>
            <person name="Hirsh A."/>
            <person name="Hu Y."/>
            <person name="Jiang H."/>
            <person name="Kalra D."/>
            <person name="Klinner C."/>
            <person name="Konig C."/>
            <person name="Kovar C."/>
            <person name="Kroll A.R."/>
            <person name="Kuwar S.S."/>
            <person name="Lee S.L."/>
            <person name="Lehman R."/>
            <person name="Li K."/>
            <person name="Li Z."/>
            <person name="Liang H."/>
            <person name="Lovelace S."/>
            <person name="Lu Z."/>
            <person name="Mansfield J.H."/>
            <person name="McCulloch K.J."/>
            <person name="Mathew T."/>
            <person name="Morton B."/>
            <person name="Muzny D.M."/>
            <person name="Neunemann D."/>
            <person name="Ongeri F."/>
            <person name="Pauchet Y."/>
            <person name="Pu L.L."/>
            <person name="Pyrousis I."/>
            <person name="Rao X.J."/>
            <person name="Redding A."/>
            <person name="Roesel C."/>
            <person name="Sanchez-Gracia A."/>
            <person name="Schaack S."/>
            <person name="Shukla A."/>
            <person name="Tetreau G."/>
            <person name="Wang Y."/>
            <person name="Xiong G.H."/>
            <person name="Traut W."/>
            <person name="Walsh T.K."/>
            <person name="Worley K.C."/>
            <person name="Wu D."/>
            <person name="Wu W."/>
            <person name="Wu Y.Q."/>
            <person name="Zhang X."/>
            <person name="Zou Z."/>
            <person name="Zucker H."/>
            <person name="Briscoe A.D."/>
            <person name="Burmester T."/>
            <person name="Clem R.J."/>
            <person name="Feyereisen R."/>
            <person name="Grimmelikhuijzen C.J.P."/>
            <person name="Hamodrakas S.J."/>
            <person name="Hansson B.S."/>
            <person name="Huguet E."/>
            <person name="Jermiin L.S."/>
            <person name="Lan Q."/>
            <person name="Lehman H.K."/>
            <person name="Lorenzen M."/>
            <person name="Merzendorfer H."/>
            <person name="Michalopoulos I."/>
            <person name="Morton D.B."/>
            <person name="Muthukrishnan S."/>
            <person name="Oakeshott J.G."/>
            <person name="Palmer W."/>
            <person name="Park Y."/>
            <person name="Passarelli A.L."/>
            <person name="Rozas J."/>
            <person name="Schwartz L.M."/>
            <person name="Smith W."/>
            <person name="Southgate A."/>
            <person name="Vilcinskas A."/>
            <person name="Vogt R."/>
            <person name="Wang P."/>
            <person name="Werren J."/>
            <person name="Yu X.Q."/>
            <person name="Zhou J.J."/>
            <person name="Brown S.J."/>
            <person name="Scherer S.E."/>
            <person name="Richards S."/>
            <person name="Blissard G.W."/>
        </authorList>
    </citation>
    <scope>NUCLEOTIDE SEQUENCE</scope>
</reference>
<dbReference type="Proteomes" id="UP000791440">
    <property type="component" value="Unassembled WGS sequence"/>
</dbReference>
<keyword evidence="3" id="KW-1185">Reference proteome</keyword>
<proteinExistence type="predicted"/>
<name>A0A921ZAL7_MANSE</name>
<sequence length="113" mass="12828">MIHFLFVLPISTRDNISNAYNSKIINSARRLTSCLTSTTPIPITTDNRSGHKNRRPTLLPTGFRKKKHEATRPAARTSVNKPLMDRGAMQHRALPLTYNFHEGQTVFTDRHSS</sequence>
<feature type="region of interest" description="Disordered" evidence="1">
    <location>
        <begin position="42"/>
        <end position="85"/>
    </location>
</feature>
<organism evidence="2 3">
    <name type="scientific">Manduca sexta</name>
    <name type="common">Tobacco hawkmoth</name>
    <name type="synonym">Tobacco hornworm</name>
    <dbReference type="NCBI Taxonomy" id="7130"/>
    <lineage>
        <taxon>Eukaryota</taxon>
        <taxon>Metazoa</taxon>
        <taxon>Ecdysozoa</taxon>
        <taxon>Arthropoda</taxon>
        <taxon>Hexapoda</taxon>
        <taxon>Insecta</taxon>
        <taxon>Pterygota</taxon>
        <taxon>Neoptera</taxon>
        <taxon>Endopterygota</taxon>
        <taxon>Lepidoptera</taxon>
        <taxon>Glossata</taxon>
        <taxon>Ditrysia</taxon>
        <taxon>Bombycoidea</taxon>
        <taxon>Sphingidae</taxon>
        <taxon>Sphinginae</taxon>
        <taxon>Sphingini</taxon>
        <taxon>Manduca</taxon>
    </lineage>
</organism>
<dbReference type="AlphaFoldDB" id="A0A921ZAL7"/>
<reference evidence="2" key="2">
    <citation type="submission" date="2020-12" db="EMBL/GenBank/DDBJ databases">
        <authorList>
            <person name="Kanost M."/>
        </authorList>
    </citation>
    <scope>NUCLEOTIDE SEQUENCE</scope>
</reference>